<feature type="transmembrane region" description="Helical" evidence="6">
    <location>
        <begin position="495"/>
        <end position="522"/>
    </location>
</feature>
<gene>
    <name evidence="7" type="ORF">ACFFGY_04345</name>
</gene>
<organism evidence="7 8">
    <name type="scientific">Roseomonas elaeocarpi</name>
    <dbReference type="NCBI Taxonomy" id="907779"/>
    <lineage>
        <taxon>Bacteria</taxon>
        <taxon>Pseudomonadati</taxon>
        <taxon>Pseudomonadota</taxon>
        <taxon>Alphaproteobacteria</taxon>
        <taxon>Acetobacterales</taxon>
        <taxon>Roseomonadaceae</taxon>
        <taxon>Roseomonas</taxon>
    </lineage>
</organism>
<feature type="transmembrane region" description="Helical" evidence="6">
    <location>
        <begin position="90"/>
        <end position="112"/>
    </location>
</feature>
<dbReference type="RefSeq" id="WP_377043165.1">
    <property type="nucleotide sequence ID" value="NZ_JBHLUN010000002.1"/>
</dbReference>
<comment type="subcellular location">
    <subcellularLocation>
        <location evidence="1">Membrane</location>
        <topology evidence="1">Multi-pass membrane protein</topology>
    </subcellularLocation>
</comment>
<proteinExistence type="predicted"/>
<evidence type="ECO:0000256" key="4">
    <source>
        <dbReference type="ARBA" id="ARBA00022989"/>
    </source>
</evidence>
<feature type="transmembrane region" description="Helical" evidence="6">
    <location>
        <begin position="354"/>
        <end position="373"/>
    </location>
</feature>
<feature type="transmembrane region" description="Helical" evidence="6">
    <location>
        <begin position="229"/>
        <end position="251"/>
    </location>
</feature>
<comment type="caution">
    <text evidence="7">The sequence shown here is derived from an EMBL/GenBank/DDBJ whole genome shotgun (WGS) entry which is preliminary data.</text>
</comment>
<keyword evidence="2" id="KW-0813">Transport</keyword>
<evidence type="ECO:0000256" key="1">
    <source>
        <dbReference type="ARBA" id="ARBA00004141"/>
    </source>
</evidence>
<feature type="transmembrane region" description="Helical" evidence="6">
    <location>
        <begin position="118"/>
        <end position="137"/>
    </location>
</feature>
<sequence>MSTTATPSAAAEIAAAGEAHPRTLSPVVLVGLVVLSVFGALIGMQLLVTLGVTANTSIIGALVAMILARVPVAVFRQFRSIHLQNLAQTAISSATFGAANSLLLPIAVPFMLGRQDLVLPMFAGVSAAMLLDAYLLYRLFGSKVFPATGAWPPGVAAAEAIKAGDAGGRQARLLGVGVLAGLGGSWFGIPMSAFGIAFIGNIWALAMFAVGLLLRGYSVQLTGYDLNRVYMPHGMMIGAGLVALVQVALLISGRGEARSAAASHAPTSHAPVGMVAPVSGNAGEGFESVAARGIGRVLSGGCIAYLVISALLAVGAGLYTEMSWGWLILFVLYAAFAAFVHELIVGIAAMHSGWFPAFAVALITLLIGLLIGFPPVALAMLCGFSAATGPAFADMGYDLKAGFVLRGNGRDPAFEMEGKRQQLLAAMLAFLLCIPMVLLSYRGYFEAGLVPPVAKVYVATIGAGVDSSIALQLFLWAIPGAIIQWIGGPKRQLGVLLATGLLLVNPLAGWAVVVGLVIRVALERTRGEAARGPMEVFAGGVIAGDALWGFFNSVWRAGTR</sequence>
<feature type="transmembrane region" description="Helical" evidence="6">
    <location>
        <begin position="297"/>
        <end position="319"/>
    </location>
</feature>
<evidence type="ECO:0000256" key="2">
    <source>
        <dbReference type="ARBA" id="ARBA00022448"/>
    </source>
</evidence>
<protein>
    <submittedName>
        <fullName evidence="7">OPT/YSL family transporter</fullName>
    </submittedName>
</protein>
<dbReference type="Pfam" id="PF03169">
    <property type="entry name" value="OPT"/>
    <property type="match status" value="1"/>
</dbReference>
<evidence type="ECO:0000313" key="7">
    <source>
        <dbReference type="EMBL" id="MFC0407465.1"/>
    </source>
</evidence>
<name>A0ABV6JPT0_9PROT</name>
<evidence type="ECO:0000256" key="5">
    <source>
        <dbReference type="ARBA" id="ARBA00023136"/>
    </source>
</evidence>
<dbReference type="Proteomes" id="UP001589865">
    <property type="component" value="Unassembled WGS sequence"/>
</dbReference>
<keyword evidence="8" id="KW-1185">Reference proteome</keyword>
<keyword evidence="5 6" id="KW-0472">Membrane</keyword>
<dbReference type="InterPro" id="IPR004813">
    <property type="entry name" value="OPT"/>
</dbReference>
<feature type="transmembrane region" description="Helical" evidence="6">
    <location>
        <begin position="456"/>
        <end position="483"/>
    </location>
</feature>
<feature type="transmembrane region" description="Helical" evidence="6">
    <location>
        <begin position="195"/>
        <end position="217"/>
    </location>
</feature>
<evidence type="ECO:0000256" key="6">
    <source>
        <dbReference type="SAM" id="Phobius"/>
    </source>
</evidence>
<evidence type="ECO:0000313" key="8">
    <source>
        <dbReference type="Proteomes" id="UP001589865"/>
    </source>
</evidence>
<keyword evidence="3 6" id="KW-0812">Transmembrane</keyword>
<evidence type="ECO:0000256" key="3">
    <source>
        <dbReference type="ARBA" id="ARBA00022692"/>
    </source>
</evidence>
<dbReference type="EMBL" id="JBHLUN010000002">
    <property type="protein sequence ID" value="MFC0407465.1"/>
    <property type="molecule type" value="Genomic_DNA"/>
</dbReference>
<keyword evidence="4 6" id="KW-1133">Transmembrane helix</keyword>
<feature type="transmembrane region" description="Helical" evidence="6">
    <location>
        <begin position="423"/>
        <end position="444"/>
    </location>
</feature>
<feature type="transmembrane region" description="Helical" evidence="6">
    <location>
        <begin position="326"/>
        <end position="348"/>
    </location>
</feature>
<feature type="transmembrane region" description="Helical" evidence="6">
    <location>
        <begin position="58"/>
        <end position="78"/>
    </location>
</feature>
<reference evidence="7 8" key="1">
    <citation type="submission" date="2024-09" db="EMBL/GenBank/DDBJ databases">
        <authorList>
            <person name="Sun Q."/>
            <person name="Mori K."/>
        </authorList>
    </citation>
    <scope>NUCLEOTIDE SEQUENCE [LARGE SCALE GENOMIC DNA]</scope>
    <source>
        <strain evidence="7 8">TBRC 5777</strain>
    </source>
</reference>
<feature type="transmembrane region" description="Helical" evidence="6">
    <location>
        <begin position="27"/>
        <end position="52"/>
    </location>
</feature>
<accession>A0ABV6JPT0</accession>